<feature type="coiled-coil region" evidence="6">
    <location>
        <begin position="258"/>
        <end position="292"/>
    </location>
</feature>
<dbReference type="PANTHER" id="PTHR43304">
    <property type="entry name" value="PHYTOCHROME-LIKE PROTEIN CPH1"/>
    <property type="match status" value="1"/>
</dbReference>
<proteinExistence type="predicted"/>
<accession>A0ABP8FKT5</accession>
<dbReference type="PROSITE" id="PS50112">
    <property type="entry name" value="PAS"/>
    <property type="match status" value="1"/>
</dbReference>
<gene>
    <name evidence="9" type="ORF">GCM10023183_21110</name>
</gene>
<dbReference type="InterPro" id="IPR013656">
    <property type="entry name" value="PAS_4"/>
</dbReference>
<evidence type="ECO:0000256" key="6">
    <source>
        <dbReference type="SAM" id="Coils"/>
    </source>
</evidence>
<dbReference type="Pfam" id="PF08447">
    <property type="entry name" value="PAS_3"/>
    <property type="match status" value="1"/>
</dbReference>
<evidence type="ECO:0000313" key="9">
    <source>
        <dbReference type="EMBL" id="GAA4306178.1"/>
    </source>
</evidence>
<evidence type="ECO:0000256" key="3">
    <source>
        <dbReference type="ARBA" id="ARBA00022553"/>
    </source>
</evidence>
<evidence type="ECO:0000313" key="10">
    <source>
        <dbReference type="Proteomes" id="UP001501844"/>
    </source>
</evidence>
<keyword evidence="10" id="KW-1185">Reference proteome</keyword>
<dbReference type="InterPro" id="IPR001610">
    <property type="entry name" value="PAC"/>
</dbReference>
<evidence type="ECO:0000256" key="4">
    <source>
        <dbReference type="ARBA" id="ARBA00022679"/>
    </source>
</evidence>
<dbReference type="EMBL" id="BAABGX010000002">
    <property type="protein sequence ID" value="GAA4306178.1"/>
    <property type="molecule type" value="Genomic_DNA"/>
</dbReference>
<keyword evidence="3" id="KW-0597">Phosphoprotein</keyword>
<dbReference type="RefSeq" id="WP_345165605.1">
    <property type="nucleotide sequence ID" value="NZ_BAABGX010000002.1"/>
</dbReference>
<dbReference type="Proteomes" id="UP001501844">
    <property type="component" value="Unassembled WGS sequence"/>
</dbReference>
<dbReference type="InterPro" id="IPR000700">
    <property type="entry name" value="PAS-assoc_C"/>
</dbReference>
<sequence>MEFFDYFINVPENIVIVSPEFKILAATDTYLKTTLKTREEILGKVFLKEVYQNPETSFEENPVTVSIQNAIATKKVDYLDVLRYDLERSEADGGGFETRYWEASHTPVLDQDGNVRFVIQNTHDVTERELAKKAMKASEGKFKFLTDAVPQLIHTNEPDGTCTYVNQRWLEYTGLKFDDLMGVKWLDTIHPEDVSQLKNLREKAISDKEEFQLEVRIKDKNGNYRWHLLKNVPMRDENQEVVMRVGSVTDIHNTKIMVQEMLESNEQLSALSDQLQDAYQTAEDQRATMEHLIMQAPALFATLTGPEHVFTLVNTHYQNLFPKRELQGKPVREALPEVVEQGFIQILDNVYNTGAPFVAEEIGVALDKDNSGRLVDTYFNIIYQPLYEHGKVGGIIVFGYEVTDKVKLRQELESLKANQ</sequence>
<dbReference type="CDD" id="cd00130">
    <property type="entry name" value="PAS"/>
    <property type="match status" value="1"/>
</dbReference>
<keyword evidence="5" id="KW-0418">Kinase</keyword>
<dbReference type="InterPro" id="IPR013655">
    <property type="entry name" value="PAS_fold_3"/>
</dbReference>
<dbReference type="SMART" id="SM00086">
    <property type="entry name" value="PAC"/>
    <property type="match status" value="2"/>
</dbReference>
<dbReference type="PROSITE" id="PS50113">
    <property type="entry name" value="PAC"/>
    <property type="match status" value="2"/>
</dbReference>
<evidence type="ECO:0000256" key="1">
    <source>
        <dbReference type="ARBA" id="ARBA00000085"/>
    </source>
</evidence>
<dbReference type="SUPFAM" id="SSF55785">
    <property type="entry name" value="PYP-like sensor domain (PAS domain)"/>
    <property type="match status" value="3"/>
</dbReference>
<dbReference type="NCBIfam" id="TIGR00229">
    <property type="entry name" value="sensory_box"/>
    <property type="match status" value="1"/>
</dbReference>
<keyword evidence="6" id="KW-0175">Coiled coil</keyword>
<reference evidence="10" key="1">
    <citation type="journal article" date="2019" name="Int. J. Syst. Evol. Microbiol.">
        <title>The Global Catalogue of Microorganisms (GCM) 10K type strain sequencing project: providing services to taxonomists for standard genome sequencing and annotation.</title>
        <authorList>
            <consortium name="The Broad Institute Genomics Platform"/>
            <consortium name="The Broad Institute Genome Sequencing Center for Infectious Disease"/>
            <person name="Wu L."/>
            <person name="Ma J."/>
        </authorList>
    </citation>
    <scope>NUCLEOTIDE SEQUENCE [LARGE SCALE GENOMIC DNA]</scope>
    <source>
        <strain evidence="10">JCM 17917</strain>
    </source>
</reference>
<dbReference type="EC" id="2.7.13.3" evidence="2"/>
<evidence type="ECO:0000256" key="2">
    <source>
        <dbReference type="ARBA" id="ARBA00012438"/>
    </source>
</evidence>
<feature type="domain" description="PAC" evidence="8">
    <location>
        <begin position="211"/>
        <end position="263"/>
    </location>
</feature>
<dbReference type="InterPro" id="IPR000014">
    <property type="entry name" value="PAS"/>
</dbReference>
<evidence type="ECO:0000259" key="7">
    <source>
        <dbReference type="PROSITE" id="PS50112"/>
    </source>
</evidence>
<comment type="catalytic activity">
    <reaction evidence="1">
        <text>ATP + protein L-histidine = ADP + protein N-phospho-L-histidine.</text>
        <dbReference type="EC" id="2.7.13.3"/>
    </reaction>
</comment>
<comment type="caution">
    <text evidence="9">The sequence shown here is derived from an EMBL/GenBank/DDBJ whole genome shotgun (WGS) entry which is preliminary data.</text>
</comment>
<name>A0ABP8FKT5_9BACT</name>
<protein>
    <recommendedName>
        <fullName evidence="2">histidine kinase</fullName>
        <ecNumber evidence="2">2.7.13.3</ecNumber>
    </recommendedName>
</protein>
<feature type="domain" description="PAS" evidence="7">
    <location>
        <begin position="138"/>
        <end position="208"/>
    </location>
</feature>
<feature type="domain" description="PAC" evidence="8">
    <location>
        <begin position="80"/>
        <end position="137"/>
    </location>
</feature>
<keyword evidence="4" id="KW-0808">Transferase</keyword>
<dbReference type="Pfam" id="PF08448">
    <property type="entry name" value="PAS_4"/>
    <property type="match status" value="2"/>
</dbReference>
<dbReference type="PANTHER" id="PTHR43304:SF1">
    <property type="entry name" value="PAC DOMAIN-CONTAINING PROTEIN"/>
    <property type="match status" value="1"/>
</dbReference>
<evidence type="ECO:0000259" key="8">
    <source>
        <dbReference type="PROSITE" id="PS50113"/>
    </source>
</evidence>
<dbReference type="InterPro" id="IPR052162">
    <property type="entry name" value="Sensor_kinase/Photoreceptor"/>
</dbReference>
<dbReference type="Gene3D" id="3.30.450.20">
    <property type="entry name" value="PAS domain"/>
    <property type="match status" value="3"/>
</dbReference>
<evidence type="ECO:0000256" key="5">
    <source>
        <dbReference type="ARBA" id="ARBA00022777"/>
    </source>
</evidence>
<dbReference type="SMART" id="SM00091">
    <property type="entry name" value="PAS"/>
    <property type="match status" value="3"/>
</dbReference>
<dbReference type="InterPro" id="IPR035965">
    <property type="entry name" value="PAS-like_dom_sf"/>
</dbReference>
<organism evidence="9 10">
    <name type="scientific">Nibribacter koreensis</name>
    <dbReference type="NCBI Taxonomy" id="1084519"/>
    <lineage>
        <taxon>Bacteria</taxon>
        <taxon>Pseudomonadati</taxon>
        <taxon>Bacteroidota</taxon>
        <taxon>Cytophagia</taxon>
        <taxon>Cytophagales</taxon>
        <taxon>Hymenobacteraceae</taxon>
        <taxon>Nibribacter</taxon>
    </lineage>
</organism>